<dbReference type="EMBL" id="HBNS01039883">
    <property type="protein sequence ID" value="CAE4637900.1"/>
    <property type="molecule type" value="Transcribed_RNA"/>
</dbReference>
<keyword evidence="2" id="KW-0040">ANK repeat</keyword>
<accession>A0A7S4WAI9</accession>
<evidence type="ECO:0000256" key="2">
    <source>
        <dbReference type="ARBA" id="ARBA00023043"/>
    </source>
</evidence>
<dbReference type="PANTHER" id="PTHR24153">
    <property type="entry name" value="ESPIN"/>
    <property type="match status" value="1"/>
</dbReference>
<dbReference type="SUPFAM" id="SSF48403">
    <property type="entry name" value="Ankyrin repeat"/>
    <property type="match status" value="1"/>
</dbReference>
<evidence type="ECO:0000256" key="1">
    <source>
        <dbReference type="ARBA" id="ARBA00022737"/>
    </source>
</evidence>
<gene>
    <name evidence="3" type="ORF">DBRI00130_LOCUS31067</name>
</gene>
<sequence>MAHPFPEPFQMFMHDSELFPDFNDITDMTDQDENSESIDVFVFLVNEEKSAISSIGDTSLICDIGKSYPSDRHKMGHAMNGSYGESSSLFPPSPPSTPTSPICVRSMCKELDPFFLSEPEEKEDYDTTALFSLISNKKWLAVLQYLTQHKEEASVWVDQENTGPSRVPPRLPLHEACTLQAPKDVISALIDAYPTGAQFSEISGALPLHLACQNKAPLGSIRALLRAYPRAATVAVGGLLPIHIACMGHDVSLAIVEALLRTHPEGRSARDKNGYTPLTYYELSSCPRKEWGLKMILLHEPTKSRQKRLHSCSF</sequence>
<evidence type="ECO:0000313" key="3">
    <source>
        <dbReference type="EMBL" id="CAE4637900.1"/>
    </source>
</evidence>
<dbReference type="InterPro" id="IPR036770">
    <property type="entry name" value="Ankyrin_rpt-contain_sf"/>
</dbReference>
<dbReference type="GO" id="GO:0051015">
    <property type="term" value="F:actin filament binding"/>
    <property type="evidence" value="ECO:0007669"/>
    <property type="project" value="TreeGrafter"/>
</dbReference>
<name>A0A7S4WAI9_9STRA</name>
<dbReference type="InterPro" id="IPR052420">
    <property type="entry name" value="Espin/Espin-like"/>
</dbReference>
<proteinExistence type="predicted"/>
<dbReference type="PANTHER" id="PTHR24153:SF8">
    <property type="entry name" value="FORKED, ISOFORM F"/>
    <property type="match status" value="1"/>
</dbReference>
<protein>
    <submittedName>
        <fullName evidence="3">Uncharacterized protein</fullName>
    </submittedName>
</protein>
<organism evidence="3">
    <name type="scientific">Ditylum brightwellii</name>
    <dbReference type="NCBI Taxonomy" id="49249"/>
    <lineage>
        <taxon>Eukaryota</taxon>
        <taxon>Sar</taxon>
        <taxon>Stramenopiles</taxon>
        <taxon>Ochrophyta</taxon>
        <taxon>Bacillariophyta</taxon>
        <taxon>Mediophyceae</taxon>
        <taxon>Lithodesmiophycidae</taxon>
        <taxon>Lithodesmiales</taxon>
        <taxon>Lithodesmiaceae</taxon>
        <taxon>Ditylum</taxon>
    </lineage>
</organism>
<dbReference type="Gene3D" id="1.25.40.20">
    <property type="entry name" value="Ankyrin repeat-containing domain"/>
    <property type="match status" value="1"/>
</dbReference>
<reference evidence="3" key="1">
    <citation type="submission" date="2021-01" db="EMBL/GenBank/DDBJ databases">
        <authorList>
            <person name="Corre E."/>
            <person name="Pelletier E."/>
            <person name="Niang G."/>
            <person name="Scheremetjew M."/>
            <person name="Finn R."/>
            <person name="Kale V."/>
            <person name="Holt S."/>
            <person name="Cochrane G."/>
            <person name="Meng A."/>
            <person name="Brown T."/>
            <person name="Cohen L."/>
        </authorList>
    </citation>
    <scope>NUCLEOTIDE SEQUENCE</scope>
    <source>
        <strain evidence="3">GSO104</strain>
    </source>
</reference>
<keyword evidence="1" id="KW-0677">Repeat</keyword>
<dbReference type="GO" id="GO:0005737">
    <property type="term" value="C:cytoplasm"/>
    <property type="evidence" value="ECO:0007669"/>
    <property type="project" value="TreeGrafter"/>
</dbReference>
<dbReference type="GO" id="GO:0051017">
    <property type="term" value="P:actin filament bundle assembly"/>
    <property type="evidence" value="ECO:0007669"/>
    <property type="project" value="TreeGrafter"/>
</dbReference>
<dbReference type="AlphaFoldDB" id="A0A7S4WAI9"/>